<reference evidence="4 5" key="1">
    <citation type="submission" date="2015-08" db="EMBL/GenBank/DDBJ databases">
        <title>Investigation of the bacterial diversity of lava forest soil.</title>
        <authorList>
            <person name="Lee J.S."/>
        </authorList>
    </citation>
    <scope>NUCLEOTIDE SEQUENCE [LARGE SCALE GENOMIC DNA]</scope>
    <source>
        <strain evidence="4 5">GJW-30</strain>
    </source>
</reference>
<evidence type="ECO:0000259" key="3">
    <source>
        <dbReference type="Pfam" id="PF19295"/>
    </source>
</evidence>
<evidence type="ECO:0000313" key="4">
    <source>
        <dbReference type="EMBL" id="BAT60845.1"/>
    </source>
</evidence>
<dbReference type="EMBL" id="AP014946">
    <property type="protein sequence ID" value="BAT60845.1"/>
    <property type="molecule type" value="Genomic_DNA"/>
</dbReference>
<name>A0A0S3PY58_9BRAD</name>
<accession>A0A0S3PY58</accession>
<dbReference type="PANTHER" id="PTHR43575">
    <property type="entry name" value="PROTEIN ABCI7, CHLOROPLASTIC"/>
    <property type="match status" value="1"/>
</dbReference>
<protein>
    <submittedName>
        <fullName evidence="4">FeS cluster assembly protein SufD</fullName>
    </submittedName>
</protein>
<comment type="similarity">
    <text evidence="1">Belongs to the iron-sulfur cluster assembly SufBD family.</text>
</comment>
<dbReference type="InterPro" id="IPR037284">
    <property type="entry name" value="SUF_FeS_clus_asmbl_SufBD_sf"/>
</dbReference>
<evidence type="ECO:0000313" key="5">
    <source>
        <dbReference type="Proteomes" id="UP000236884"/>
    </source>
</evidence>
<evidence type="ECO:0000256" key="1">
    <source>
        <dbReference type="ARBA" id="ARBA00043967"/>
    </source>
</evidence>
<dbReference type="PANTHER" id="PTHR43575:SF1">
    <property type="entry name" value="PROTEIN ABCI7, CHLOROPLASTIC"/>
    <property type="match status" value="1"/>
</dbReference>
<keyword evidence="5" id="KW-1185">Reference proteome</keyword>
<evidence type="ECO:0000259" key="2">
    <source>
        <dbReference type="Pfam" id="PF01458"/>
    </source>
</evidence>
<dbReference type="GO" id="GO:0016226">
    <property type="term" value="P:iron-sulfur cluster assembly"/>
    <property type="evidence" value="ECO:0007669"/>
    <property type="project" value="InterPro"/>
</dbReference>
<feature type="domain" description="SUF system FeS cluster assembly SufBD N-terminal" evidence="3">
    <location>
        <begin position="47"/>
        <end position="183"/>
    </location>
</feature>
<organism evidence="4 5">
    <name type="scientific">Variibacter gotjawalensis</name>
    <dbReference type="NCBI Taxonomy" id="1333996"/>
    <lineage>
        <taxon>Bacteria</taxon>
        <taxon>Pseudomonadati</taxon>
        <taxon>Pseudomonadota</taxon>
        <taxon>Alphaproteobacteria</taxon>
        <taxon>Hyphomicrobiales</taxon>
        <taxon>Nitrobacteraceae</taxon>
        <taxon>Variibacter</taxon>
    </lineage>
</organism>
<gene>
    <name evidence="4" type="primary">sufD</name>
    <name evidence="4" type="ORF">GJW-30_1_03395</name>
</gene>
<feature type="domain" description="SUF system FeS cluster assembly SufBD core" evidence="2">
    <location>
        <begin position="189"/>
        <end position="418"/>
    </location>
</feature>
<dbReference type="AlphaFoldDB" id="A0A0S3PY58"/>
<dbReference type="Proteomes" id="UP000236884">
    <property type="component" value="Chromosome"/>
</dbReference>
<dbReference type="InterPro" id="IPR045595">
    <property type="entry name" value="SufBD_N"/>
</dbReference>
<dbReference type="InterPro" id="IPR011542">
    <property type="entry name" value="SUF_FeS_clus_asmbl_SufD"/>
</dbReference>
<dbReference type="KEGG" id="vgo:GJW-30_1_03395"/>
<dbReference type="RefSeq" id="WP_096357414.1">
    <property type="nucleotide sequence ID" value="NZ_AP014946.1"/>
</dbReference>
<dbReference type="Pfam" id="PF19295">
    <property type="entry name" value="SufBD_N"/>
    <property type="match status" value="1"/>
</dbReference>
<dbReference type="InterPro" id="IPR055346">
    <property type="entry name" value="Fe-S_cluster_assembly_SufBD"/>
</dbReference>
<sequence>MPSTATQPREASVNKPADLTVIRSAAEEAILSAYPTQRDAAPGGAAVVKARDRAFDLLKANGLPTRRVEEWKYTDLRALMRDFPAPAEKPDAATIARADKLKAAVEAGDVSQVSFVNGYDVTSEAPQGVAWQRVSDAKALPVEAVRERAYQDNAAVALNTAFSRDATLLRVAAGTTPARPVKLSFRNVGAAASTFPRVIVTVEKGASLTLIESHDSANELAFQTHALIEIDVAEGASVEYIRVDTSGDKAMTLSTFGLTLAKDATFSSLTVTRGSAVSRQQIFARIHGTGVKAAFRGAALLRGRQHADVTLVTDHAAPHGESREVFKSVLDDQSRSVFQGKIVVQQAAQKTDGKMMTQALLLSEDAEMNAKPELEIFADDVVCGHGATAGALDEDLLFYLRSRGVPHKEAEALLVQAFIGEAIEPIAHEGMREALLDLTRDWLASRATLKG</sequence>
<dbReference type="Pfam" id="PF01458">
    <property type="entry name" value="SUFBD_core"/>
    <property type="match status" value="1"/>
</dbReference>
<proteinExistence type="inferred from homology"/>
<dbReference type="NCBIfam" id="TIGR01981">
    <property type="entry name" value="sufD"/>
    <property type="match status" value="1"/>
</dbReference>
<dbReference type="OrthoDB" id="9768262at2"/>
<dbReference type="InterPro" id="IPR000825">
    <property type="entry name" value="SUF_FeS_clus_asmbl_SufBD_core"/>
</dbReference>
<dbReference type="SUPFAM" id="SSF101960">
    <property type="entry name" value="Stabilizer of iron transporter SufD"/>
    <property type="match status" value="1"/>
</dbReference>